<dbReference type="Proteomes" id="UP000037848">
    <property type="component" value="Unassembled WGS sequence"/>
</dbReference>
<evidence type="ECO:0000313" key="2">
    <source>
        <dbReference type="EMBL" id="KPH60034.1"/>
    </source>
</evidence>
<organism evidence="2 3">
    <name type="scientific">Pseudoalteromonas porphyrae</name>
    <dbReference type="NCBI Taxonomy" id="187330"/>
    <lineage>
        <taxon>Bacteria</taxon>
        <taxon>Pseudomonadati</taxon>
        <taxon>Pseudomonadota</taxon>
        <taxon>Gammaproteobacteria</taxon>
        <taxon>Alteromonadales</taxon>
        <taxon>Pseudoalteromonadaceae</taxon>
        <taxon>Pseudoalteromonas</taxon>
    </lineage>
</organism>
<dbReference type="RefSeq" id="WP_054455436.1">
    <property type="nucleotide sequence ID" value="NZ_LHPH01000022.1"/>
</dbReference>
<dbReference type="EMBL" id="LHPH01000022">
    <property type="protein sequence ID" value="KPH60034.1"/>
    <property type="molecule type" value="Genomic_DNA"/>
</dbReference>
<feature type="signal peptide" evidence="1">
    <location>
        <begin position="1"/>
        <end position="23"/>
    </location>
</feature>
<proteinExistence type="predicted"/>
<gene>
    <name evidence="2" type="ORF">ADS77_16770</name>
</gene>
<name>A0A0N1EP70_9GAMM</name>
<reference evidence="2 3" key="1">
    <citation type="submission" date="2015-08" db="EMBL/GenBank/DDBJ databases">
        <title>Draft Genome Sequence of Pseudoalteromonas porphyrae UCD-SED14.</title>
        <authorList>
            <person name="Coil D.A."/>
            <person name="Jospin G."/>
            <person name="Lee R.D."/>
            <person name="Eisen J.A."/>
        </authorList>
    </citation>
    <scope>NUCLEOTIDE SEQUENCE [LARGE SCALE GENOMIC DNA]</scope>
    <source>
        <strain evidence="2 3">UCD-SED14</strain>
    </source>
</reference>
<evidence type="ECO:0000256" key="1">
    <source>
        <dbReference type="SAM" id="SignalP"/>
    </source>
</evidence>
<keyword evidence="3" id="KW-1185">Reference proteome</keyword>
<sequence length="156" mass="17497">MKKHVYLLLSSMALLLVSYQTNAEPVFAVKADIYKLKNEITIDSKIAKKLKSLAPIHQPVLLALLNESALIEIGDEKQLTALEVKANEDGAFFNAAMKLKDKTDGQWQSITSFMPNIPNGQTVYFSRTFIDSVWLIKLTGTRYESEELGLASFQNQ</sequence>
<evidence type="ECO:0000313" key="3">
    <source>
        <dbReference type="Proteomes" id="UP000037848"/>
    </source>
</evidence>
<dbReference type="OrthoDB" id="6290517at2"/>
<dbReference type="PATRIC" id="fig|187330.3.peg.1997"/>
<protein>
    <submittedName>
        <fullName evidence="2">Uncharacterized protein</fullName>
    </submittedName>
</protein>
<keyword evidence="1" id="KW-0732">Signal</keyword>
<dbReference type="AlphaFoldDB" id="A0A0N1EP70"/>
<feature type="chain" id="PRO_5005870546" evidence="1">
    <location>
        <begin position="24"/>
        <end position="156"/>
    </location>
</feature>
<accession>A0A0N1EP70</accession>
<comment type="caution">
    <text evidence="2">The sequence shown here is derived from an EMBL/GenBank/DDBJ whole genome shotgun (WGS) entry which is preliminary data.</text>
</comment>